<sequence length="222" mass="25022">MTTLLHIDASARSDRSLSRKLSRAFVEAWVERDHRTQVIVRDVGLNPPPFVTQDWIAAAFTPEEHMTAEKRAELRLSDQLIDEIERADVIVMGTPMYNYGMPAALKSWFDKVIRIGKTFTFDLDRGDYPLEPVLGGKKLVVLSSRGEFGFGPGGVREKMNHLDTHIQTCAHYLGVNETHVIAIDYQEFGDARHEASIADAFDAVPVLARQLIEARQTRFSLV</sequence>
<protein>
    <recommendedName>
        <fullName evidence="6">FMN dependent NADH:quinone oxidoreductase</fullName>
        <ecNumber evidence="6">1.6.5.-</ecNumber>
    </recommendedName>
    <alternativeName>
        <fullName evidence="6">Azo-dye reductase</fullName>
    </alternativeName>
    <alternativeName>
        <fullName evidence="6">FMN-dependent NADH-azo compound oxidoreductase</fullName>
    </alternativeName>
    <alternativeName>
        <fullName evidence="6">FMN-dependent NADH-azoreductase</fullName>
        <ecNumber evidence="6">1.7.1.17</ecNumber>
    </alternativeName>
</protein>
<proteinExistence type="inferred from homology"/>
<comment type="caution">
    <text evidence="6">Lacks conserved residue(s) required for the propagation of feature annotation.</text>
</comment>
<dbReference type="EMBL" id="CP014870">
    <property type="protein sequence ID" value="ANJ56193.1"/>
    <property type="molecule type" value="Genomic_DNA"/>
</dbReference>
<reference evidence="8 9" key="1">
    <citation type="journal article" date="2018" name="Syst. Appl. Microbiol.">
        <title>Pseudomonas silesiensis sp. nov. strain A3T isolated from a biological pesticide sewage treatment plant and analysis of the complete genome sequence.</title>
        <authorList>
            <person name="Kaminski M.A."/>
            <person name="Furmanczyk E.M."/>
            <person name="Sobczak A."/>
            <person name="Dziembowski A."/>
            <person name="Lipinski L."/>
        </authorList>
    </citation>
    <scope>NUCLEOTIDE SEQUENCE [LARGE SCALE GENOMIC DNA]</scope>
    <source>
        <strain evidence="8 9">A3</strain>
    </source>
</reference>
<evidence type="ECO:0000256" key="1">
    <source>
        <dbReference type="ARBA" id="ARBA00022630"/>
    </source>
</evidence>
<dbReference type="GO" id="GO:0009055">
    <property type="term" value="F:electron transfer activity"/>
    <property type="evidence" value="ECO:0007669"/>
    <property type="project" value="UniProtKB-UniRule"/>
</dbReference>
<name>A0A191YTS1_9PSED</name>
<comment type="function">
    <text evidence="6">Also exhibits azoreductase activity. Catalyzes the reductive cleavage of the azo bond in aromatic azo compounds to the corresponding amines.</text>
</comment>
<dbReference type="GO" id="GO:0010181">
    <property type="term" value="F:FMN binding"/>
    <property type="evidence" value="ECO:0007669"/>
    <property type="project" value="UniProtKB-UniRule"/>
</dbReference>
<evidence type="ECO:0000256" key="5">
    <source>
        <dbReference type="ARBA" id="ARBA00048542"/>
    </source>
</evidence>
<feature type="binding site" evidence="6">
    <location>
        <position position="10"/>
    </location>
    <ligand>
        <name>FMN</name>
        <dbReference type="ChEBI" id="CHEBI:58210"/>
    </ligand>
</feature>
<dbReference type="PANTHER" id="PTHR43741:SF2">
    <property type="entry name" value="FMN-DEPENDENT NADH:QUINONE OXIDOREDUCTASE"/>
    <property type="match status" value="1"/>
</dbReference>
<dbReference type="Pfam" id="PF02525">
    <property type="entry name" value="Flavodoxin_2"/>
    <property type="match status" value="1"/>
</dbReference>
<evidence type="ECO:0000256" key="3">
    <source>
        <dbReference type="ARBA" id="ARBA00023002"/>
    </source>
</evidence>
<evidence type="ECO:0000259" key="7">
    <source>
        <dbReference type="Pfam" id="PF02525"/>
    </source>
</evidence>
<gene>
    <name evidence="6" type="primary">azoR</name>
    <name evidence="8" type="ORF">PMA3_14005</name>
</gene>
<comment type="catalytic activity">
    <reaction evidence="6">
        <text>2 a quinone + NADH + H(+) = 2 a 1,4-benzosemiquinone + NAD(+)</text>
        <dbReference type="Rhea" id="RHEA:65952"/>
        <dbReference type="ChEBI" id="CHEBI:15378"/>
        <dbReference type="ChEBI" id="CHEBI:57540"/>
        <dbReference type="ChEBI" id="CHEBI:57945"/>
        <dbReference type="ChEBI" id="CHEBI:132124"/>
        <dbReference type="ChEBI" id="CHEBI:134225"/>
    </reaction>
</comment>
<dbReference type="InterPro" id="IPR023048">
    <property type="entry name" value="NADH:quinone_OxRdtase_FMN_depd"/>
</dbReference>
<comment type="cofactor">
    <cofactor evidence="6">
        <name>FMN</name>
        <dbReference type="ChEBI" id="CHEBI:58210"/>
    </cofactor>
    <text evidence="6">Binds 1 FMN per subunit.</text>
</comment>
<dbReference type="AlphaFoldDB" id="A0A191YTS1"/>
<comment type="subunit">
    <text evidence="6">Homodimer.</text>
</comment>
<evidence type="ECO:0000256" key="4">
    <source>
        <dbReference type="ARBA" id="ARBA00023027"/>
    </source>
</evidence>
<organism evidence="8 9">
    <name type="scientific">Pseudomonas silesiensis</name>
    <dbReference type="NCBI Taxonomy" id="1853130"/>
    <lineage>
        <taxon>Bacteria</taxon>
        <taxon>Pseudomonadati</taxon>
        <taxon>Pseudomonadota</taxon>
        <taxon>Gammaproteobacteria</taxon>
        <taxon>Pseudomonadales</taxon>
        <taxon>Pseudomonadaceae</taxon>
        <taxon>Pseudomonas</taxon>
    </lineage>
</organism>
<dbReference type="EC" id="1.7.1.17" evidence="6"/>
<keyword evidence="4 6" id="KW-0520">NAD</keyword>
<feature type="binding site" evidence="6">
    <location>
        <begin position="16"/>
        <end position="18"/>
    </location>
    <ligand>
        <name>FMN</name>
        <dbReference type="ChEBI" id="CHEBI:58210"/>
    </ligand>
</feature>
<dbReference type="OrthoDB" id="9787136at2"/>
<keyword evidence="3 6" id="KW-0560">Oxidoreductase</keyword>
<evidence type="ECO:0000256" key="2">
    <source>
        <dbReference type="ARBA" id="ARBA00022643"/>
    </source>
</evidence>
<dbReference type="EC" id="1.6.5.-" evidence="6"/>
<comment type="function">
    <text evidence="6">Quinone reductase that provides resistance to thiol-specific stress caused by electrophilic quinones.</text>
</comment>
<comment type="catalytic activity">
    <reaction evidence="5">
        <text>N,N-dimethyl-1,4-phenylenediamine + anthranilate + 2 NAD(+) = 2-(4-dimethylaminophenyl)diazenylbenzoate + 2 NADH + 2 H(+)</text>
        <dbReference type="Rhea" id="RHEA:55872"/>
        <dbReference type="ChEBI" id="CHEBI:15378"/>
        <dbReference type="ChEBI" id="CHEBI:15783"/>
        <dbReference type="ChEBI" id="CHEBI:16567"/>
        <dbReference type="ChEBI" id="CHEBI:57540"/>
        <dbReference type="ChEBI" id="CHEBI:57945"/>
        <dbReference type="ChEBI" id="CHEBI:71579"/>
        <dbReference type="EC" id="1.7.1.17"/>
    </reaction>
    <physiologicalReaction direction="right-to-left" evidence="5">
        <dbReference type="Rhea" id="RHEA:55874"/>
    </physiologicalReaction>
</comment>
<keyword evidence="2 6" id="KW-0288">FMN</keyword>
<comment type="similarity">
    <text evidence="6">Belongs to the azoreductase type 1 family.</text>
</comment>
<dbReference type="RefSeq" id="WP_064677709.1">
    <property type="nucleotide sequence ID" value="NZ_CP014870.1"/>
</dbReference>
<accession>A0A191YTS1</accession>
<dbReference type="InterPro" id="IPR050104">
    <property type="entry name" value="FMN-dep_NADH:Q_OxRdtase_AzoR1"/>
</dbReference>
<keyword evidence="1 6" id="KW-0285">Flavoprotein</keyword>
<dbReference type="HAMAP" id="MF_01216">
    <property type="entry name" value="Azoreductase_type1"/>
    <property type="match status" value="1"/>
</dbReference>
<evidence type="ECO:0000313" key="8">
    <source>
        <dbReference type="EMBL" id="ANJ56193.1"/>
    </source>
</evidence>
<dbReference type="KEGG" id="psil:PMA3_14005"/>
<dbReference type="InterPro" id="IPR029039">
    <property type="entry name" value="Flavoprotein-like_sf"/>
</dbReference>
<dbReference type="GO" id="GO:0016655">
    <property type="term" value="F:oxidoreductase activity, acting on NAD(P)H, quinone or similar compound as acceptor"/>
    <property type="evidence" value="ECO:0007669"/>
    <property type="project" value="InterPro"/>
</dbReference>
<evidence type="ECO:0000313" key="9">
    <source>
        <dbReference type="Proteomes" id="UP000078354"/>
    </source>
</evidence>
<dbReference type="Proteomes" id="UP000078354">
    <property type="component" value="Chromosome"/>
</dbReference>
<dbReference type="SUPFAM" id="SSF52218">
    <property type="entry name" value="Flavoproteins"/>
    <property type="match status" value="1"/>
</dbReference>
<dbReference type="GO" id="GO:0016652">
    <property type="term" value="F:oxidoreductase activity, acting on NAD(P)H as acceptor"/>
    <property type="evidence" value="ECO:0007669"/>
    <property type="project" value="UniProtKB-UniRule"/>
</dbReference>
<dbReference type="PANTHER" id="PTHR43741">
    <property type="entry name" value="FMN-DEPENDENT NADH-AZOREDUCTASE 1"/>
    <property type="match status" value="1"/>
</dbReference>
<feature type="domain" description="Flavodoxin-like fold" evidence="7">
    <location>
        <begin position="3"/>
        <end position="202"/>
    </location>
</feature>
<keyword evidence="9" id="KW-1185">Reference proteome</keyword>
<dbReference type="InterPro" id="IPR003680">
    <property type="entry name" value="Flavodoxin_fold"/>
</dbReference>
<evidence type="ECO:0000256" key="6">
    <source>
        <dbReference type="HAMAP-Rule" id="MF_01216"/>
    </source>
</evidence>
<dbReference type="Gene3D" id="3.40.50.360">
    <property type="match status" value="1"/>
</dbReference>